<organism evidence="1 2">
    <name type="scientific">Cymbomonas tetramitiformis</name>
    <dbReference type="NCBI Taxonomy" id="36881"/>
    <lineage>
        <taxon>Eukaryota</taxon>
        <taxon>Viridiplantae</taxon>
        <taxon>Chlorophyta</taxon>
        <taxon>Pyramimonadophyceae</taxon>
        <taxon>Pyramimonadales</taxon>
        <taxon>Pyramimonadaceae</taxon>
        <taxon>Cymbomonas</taxon>
    </lineage>
</organism>
<feature type="non-terminal residue" evidence="1">
    <location>
        <position position="1"/>
    </location>
</feature>
<proteinExistence type="predicted"/>
<keyword evidence="2" id="KW-1185">Reference proteome</keyword>
<accession>A0AAE0GCG0</accession>
<dbReference type="EMBL" id="LGRX02007215">
    <property type="protein sequence ID" value="KAK3275457.1"/>
    <property type="molecule type" value="Genomic_DNA"/>
</dbReference>
<reference evidence="1 2" key="1">
    <citation type="journal article" date="2015" name="Genome Biol. Evol.">
        <title>Comparative Genomics of a Bacterivorous Green Alga Reveals Evolutionary Causalities and Consequences of Phago-Mixotrophic Mode of Nutrition.</title>
        <authorList>
            <person name="Burns J.A."/>
            <person name="Paasch A."/>
            <person name="Narechania A."/>
            <person name="Kim E."/>
        </authorList>
    </citation>
    <scope>NUCLEOTIDE SEQUENCE [LARGE SCALE GENOMIC DNA]</scope>
    <source>
        <strain evidence="1 2">PLY_AMNH</strain>
    </source>
</reference>
<name>A0AAE0GCG0_9CHLO</name>
<protein>
    <submittedName>
        <fullName evidence="1">Uncharacterized protein</fullName>
    </submittedName>
</protein>
<sequence length="198" mass="21376">AVLLRVGAAEGRCVRVRFEVGQGGVAEGRRGGETWCEGRLRWSGGVAGRVGVAGGTGMVRTVSLSELTPDKLRAAIEKAHELPSSSSVAGLAHWLPCVSEGRTLIEPLEEPNPEVSQSQSLYKTRGWLLDWISRGSDDVDFEWGGAVALRELPEFAFVIWRRSGDGCPKEVNFGVDCFVMSDESPTTSMVRGNGIEEN</sequence>
<evidence type="ECO:0000313" key="2">
    <source>
        <dbReference type="Proteomes" id="UP001190700"/>
    </source>
</evidence>
<comment type="caution">
    <text evidence="1">The sequence shown here is derived from an EMBL/GenBank/DDBJ whole genome shotgun (WGS) entry which is preliminary data.</text>
</comment>
<dbReference type="Proteomes" id="UP001190700">
    <property type="component" value="Unassembled WGS sequence"/>
</dbReference>
<evidence type="ECO:0000313" key="1">
    <source>
        <dbReference type="EMBL" id="KAK3275457.1"/>
    </source>
</evidence>
<dbReference type="AlphaFoldDB" id="A0AAE0GCG0"/>
<gene>
    <name evidence="1" type="ORF">CYMTET_16417</name>
</gene>